<reference evidence="3" key="1">
    <citation type="journal article" date="2019" name="Curr. Biol.">
        <title>Genome Sequence of Striga asiatica Provides Insight into the Evolution of Plant Parasitism.</title>
        <authorList>
            <person name="Yoshida S."/>
            <person name="Kim S."/>
            <person name="Wafula E.K."/>
            <person name="Tanskanen J."/>
            <person name="Kim Y.M."/>
            <person name="Honaas L."/>
            <person name="Yang Z."/>
            <person name="Spallek T."/>
            <person name="Conn C.E."/>
            <person name="Ichihashi Y."/>
            <person name="Cheong K."/>
            <person name="Cui S."/>
            <person name="Der J.P."/>
            <person name="Gundlach H."/>
            <person name="Jiao Y."/>
            <person name="Hori C."/>
            <person name="Ishida J.K."/>
            <person name="Kasahara H."/>
            <person name="Kiba T."/>
            <person name="Kim M.S."/>
            <person name="Koo N."/>
            <person name="Laohavisit A."/>
            <person name="Lee Y.H."/>
            <person name="Lumba S."/>
            <person name="McCourt P."/>
            <person name="Mortimer J.C."/>
            <person name="Mutuku J.M."/>
            <person name="Nomura T."/>
            <person name="Sasaki-Sekimoto Y."/>
            <person name="Seto Y."/>
            <person name="Wang Y."/>
            <person name="Wakatake T."/>
            <person name="Sakakibara H."/>
            <person name="Demura T."/>
            <person name="Yamaguchi S."/>
            <person name="Yoneyama K."/>
            <person name="Manabe R.I."/>
            <person name="Nelson D.C."/>
            <person name="Schulman A.H."/>
            <person name="Timko M.P."/>
            <person name="dePamphilis C.W."/>
            <person name="Choi D."/>
            <person name="Shirasu K."/>
        </authorList>
    </citation>
    <scope>NUCLEOTIDE SEQUENCE [LARGE SCALE GENOMIC DNA]</scope>
    <source>
        <strain evidence="3">cv. UVA1</strain>
    </source>
</reference>
<dbReference type="EMBL" id="BKCP01007405">
    <property type="protein sequence ID" value="GER46170.1"/>
    <property type="molecule type" value="Genomic_DNA"/>
</dbReference>
<proteinExistence type="predicted"/>
<feature type="compositionally biased region" description="Polar residues" evidence="1">
    <location>
        <begin position="62"/>
        <end position="77"/>
    </location>
</feature>
<evidence type="ECO:0000313" key="3">
    <source>
        <dbReference type="Proteomes" id="UP000325081"/>
    </source>
</evidence>
<sequence length="114" mass="12744">MKVRRGHVGMIPLFKLNLERFSPVQFDIIDLYVVHSRFFIPGRSLSCSQGQLLLPDEGLTCTSSRGDSSNVPTSNEECSSKTDGQDSNHLCHLSWKPMTVAPAYGKTWESTWAL</sequence>
<name>A0A5A7QM21_STRAF</name>
<accession>A0A5A7QM21</accession>
<protein>
    <submittedName>
        <fullName evidence="2">Pentatricopeptide repeat (PPR) superfamily protein</fullName>
    </submittedName>
</protein>
<evidence type="ECO:0000313" key="2">
    <source>
        <dbReference type="EMBL" id="GER46170.1"/>
    </source>
</evidence>
<dbReference type="AlphaFoldDB" id="A0A5A7QM21"/>
<dbReference type="Proteomes" id="UP000325081">
    <property type="component" value="Unassembled WGS sequence"/>
</dbReference>
<evidence type="ECO:0000256" key="1">
    <source>
        <dbReference type="SAM" id="MobiDB-lite"/>
    </source>
</evidence>
<keyword evidence="3" id="KW-1185">Reference proteome</keyword>
<organism evidence="2 3">
    <name type="scientific">Striga asiatica</name>
    <name type="common">Asiatic witchweed</name>
    <name type="synonym">Buchnera asiatica</name>
    <dbReference type="NCBI Taxonomy" id="4170"/>
    <lineage>
        <taxon>Eukaryota</taxon>
        <taxon>Viridiplantae</taxon>
        <taxon>Streptophyta</taxon>
        <taxon>Embryophyta</taxon>
        <taxon>Tracheophyta</taxon>
        <taxon>Spermatophyta</taxon>
        <taxon>Magnoliopsida</taxon>
        <taxon>eudicotyledons</taxon>
        <taxon>Gunneridae</taxon>
        <taxon>Pentapetalae</taxon>
        <taxon>asterids</taxon>
        <taxon>lamiids</taxon>
        <taxon>Lamiales</taxon>
        <taxon>Orobanchaceae</taxon>
        <taxon>Buchnereae</taxon>
        <taxon>Striga</taxon>
    </lineage>
</organism>
<feature type="region of interest" description="Disordered" evidence="1">
    <location>
        <begin position="62"/>
        <end position="87"/>
    </location>
</feature>
<gene>
    <name evidence="2" type="ORF">STAS_23135</name>
</gene>
<comment type="caution">
    <text evidence="2">The sequence shown here is derived from an EMBL/GenBank/DDBJ whole genome shotgun (WGS) entry which is preliminary data.</text>
</comment>